<gene>
    <name evidence="22" type="ORF">QYM36_014440</name>
</gene>
<keyword evidence="4" id="KW-0813">Transport</keyword>
<accession>A0AA88HKN5</accession>
<keyword evidence="8" id="KW-0862">Zinc</keyword>
<evidence type="ECO:0000256" key="8">
    <source>
        <dbReference type="ARBA" id="ARBA00022833"/>
    </source>
</evidence>
<evidence type="ECO:0000256" key="6">
    <source>
        <dbReference type="ARBA" id="ARBA00022771"/>
    </source>
</evidence>
<feature type="compositionally biased region" description="Polar residues" evidence="20">
    <location>
        <begin position="176"/>
        <end position="193"/>
    </location>
</feature>
<dbReference type="GO" id="GO:0008139">
    <property type="term" value="F:nuclear localization sequence binding"/>
    <property type="evidence" value="ECO:0007669"/>
    <property type="project" value="TreeGrafter"/>
</dbReference>
<dbReference type="SMART" id="SM00547">
    <property type="entry name" value="ZnF_RBZ"/>
    <property type="match status" value="3"/>
</dbReference>
<evidence type="ECO:0000259" key="21">
    <source>
        <dbReference type="PROSITE" id="PS50199"/>
    </source>
</evidence>
<name>A0AA88HKN5_ARTSF</name>
<evidence type="ECO:0000256" key="3">
    <source>
        <dbReference type="ARBA" id="ARBA00004567"/>
    </source>
</evidence>
<feature type="region of interest" description="Disordered" evidence="20">
    <location>
        <begin position="1"/>
        <end position="33"/>
    </location>
</feature>
<evidence type="ECO:0000256" key="17">
    <source>
        <dbReference type="ARBA" id="ARBA00078197"/>
    </source>
</evidence>
<sequence length="1421" mass="150511">MEEENRLSRIKGTRQSRAKPYERPTNVENNNGIFKRLSGVFSAVPSWLKEKLSPGKVSNGESEDTSSVLQNNIAKSSISFSSTPKQSTEDQDAFHTPPSTTMLPDDQGEDSEAEGDNMSTSTSISSSLFVESDLQDSHLSTLAVPLNVSLQSTDQSKRKSSFKTLDLNRKRRLDQNESAESSANVSRSPSVFTEDSDLGTNWDLGAKRARLSLWTSASHGKVLEKPSTFSPLPRSKMFQSPFYPGNTTYGGASAYRPEGTRPFRSQVISVKNRVKPADKPRPMTAMTKRIYKALESLAPPTHLDTPKKLTSVLDLSSSSSGPFTGFSTPARSLGPPLNSLPIPPSPARVVFPPLKVTKELRKPANLPVPDLKQTGDRKTKTGGKIVTKVFDARKRTNVDSRVKEFQLETEEKPLFEVSEPPKIVFSAPLKPINLGFENGVAAVPEKIEDYSDFKYDEAVSLNDGQVETSVSAKFKFDEARSLKDNQFETSMKFSAKCPNLEDPKLAPGVSAAAKKPSDETNKGIAVQWKCKECLATHSTDTKFCPACKEEKDKVKGPIAQTPSLIEIFKLKPTSTENKEKATAPNKTETKSLDVFKPKPGSWNCQECYVPNPAENVKCVACTSPKPDSVPLVPKQPAILVSTDAFKPKLGKWTCSECWVSNEESVSNCVSCSASKHGAEKPSQETISSTKDLNAKAVSKSTNVAAPFQFGVHIESKDSDKAVQKNDISIFKFGVPTTTTTTPAFVNFRSGVGIKPAQPDISNFQVSSEAPFLKRKLEDVKEIEVPVADKNANIIEKDLKRLDSSVTIETPGKHAELQEKVTSSSQTPLLSTDGKMTFGATSFGSKLESSEHNTVKKEQVECQRQLEAPKSLQFGIQTEDSKKITPQNLFSFGVPTSAVKEENVPLISGTATTTIDDFLAPSSALPVTPSITTKTDASTFGGMSAVAINEPSRPPNIFGAVSTLQPTPFGTPSAPSFNFKAQEAVQAGIVSTIDSGKSEGQLPSKDFSRLTETHKSAETSLFGGTSTPVSGFSFGKTEAITSLKDSTTASTAVFSAPTSTTSQAVFSSESKTSSVFGSNSTPISSASAFSMPAGAILGGSKSQMASAPVFGTKTVPVFGSSSTQSSSMPSFGAPGVSAPSFGGVGNPALTTSMFDSRKPSFGSALTSGGTPFGSTQTSGFGSTSQALSTSSAVLQPLNTPSTTVSPFGIPAAPVFGFNAPSFGGAAHFGASTQTSTVFGASSSTTLAFGTAPSNTTAFNTGSTHTFGSTSAASSTFGTGSVFGPTTSAPSFKAGATASPFGINTFKPTAEPAKQGFQFQTGEMNFSFGAASQEQPVFGAAQPPAPSFSSGTAMFGASQPIPNSPFSSTANFQFGQSGGTTFEAQPPAFQFGAPAPSGNPFETVPSKQGIQGRVMRKARRMQR</sequence>
<evidence type="ECO:0000256" key="20">
    <source>
        <dbReference type="SAM" id="MobiDB-lite"/>
    </source>
</evidence>
<dbReference type="GO" id="GO:0017056">
    <property type="term" value="F:structural constituent of nuclear pore"/>
    <property type="evidence" value="ECO:0007669"/>
    <property type="project" value="TreeGrafter"/>
</dbReference>
<dbReference type="Gene3D" id="4.10.1060.10">
    <property type="entry name" value="Zinc finger, RanBP2-type"/>
    <property type="match status" value="2"/>
</dbReference>
<dbReference type="GO" id="GO:0006405">
    <property type="term" value="P:RNA export from nucleus"/>
    <property type="evidence" value="ECO:0007669"/>
    <property type="project" value="TreeGrafter"/>
</dbReference>
<evidence type="ECO:0000256" key="12">
    <source>
        <dbReference type="ARBA" id="ARBA00023132"/>
    </source>
</evidence>
<dbReference type="PANTHER" id="PTHR23193">
    <property type="entry name" value="NUCLEAR PORE COMPLEX PROTEIN NUP"/>
    <property type="match status" value="1"/>
</dbReference>
<dbReference type="InterPro" id="IPR036443">
    <property type="entry name" value="Znf_RanBP2_sf"/>
</dbReference>
<evidence type="ECO:0000256" key="16">
    <source>
        <dbReference type="ARBA" id="ARBA00068609"/>
    </source>
</evidence>
<evidence type="ECO:0000256" key="14">
    <source>
        <dbReference type="ARBA" id="ARBA00023242"/>
    </source>
</evidence>
<dbReference type="GO" id="GO:0006606">
    <property type="term" value="P:protein import into nucleus"/>
    <property type="evidence" value="ECO:0007669"/>
    <property type="project" value="TreeGrafter"/>
</dbReference>
<comment type="subcellular location">
    <subcellularLocation>
        <location evidence="2">Nucleus membrane</location>
    </subcellularLocation>
    <subcellularLocation>
        <location evidence="3">Nucleus</location>
        <location evidence="3">Nuclear pore complex</location>
    </subcellularLocation>
</comment>
<evidence type="ECO:0000256" key="9">
    <source>
        <dbReference type="ARBA" id="ARBA00022927"/>
    </source>
</evidence>
<comment type="similarity">
    <text evidence="15">Belongs to the NUP153 family.</text>
</comment>
<protein>
    <recommendedName>
        <fullName evidence="16">Nuclear pore complex protein Nup153</fullName>
    </recommendedName>
    <alternativeName>
        <fullName evidence="18">153 kDa nucleoporin</fullName>
    </alternativeName>
    <alternativeName>
        <fullName evidence="17">Nucleoporin Nup153</fullName>
    </alternativeName>
</protein>
<dbReference type="InterPro" id="IPR026054">
    <property type="entry name" value="Nucleoporin"/>
</dbReference>
<evidence type="ECO:0000256" key="1">
    <source>
        <dbReference type="ARBA" id="ARBA00001947"/>
    </source>
</evidence>
<dbReference type="GO" id="GO:0005643">
    <property type="term" value="C:nuclear pore"/>
    <property type="evidence" value="ECO:0007669"/>
    <property type="project" value="UniProtKB-SubCell"/>
</dbReference>
<keyword evidence="14" id="KW-0539">Nucleus</keyword>
<keyword evidence="13" id="KW-0472">Membrane</keyword>
<feature type="compositionally biased region" description="Acidic residues" evidence="20">
    <location>
        <begin position="106"/>
        <end position="115"/>
    </location>
</feature>
<evidence type="ECO:0000256" key="13">
    <source>
        <dbReference type="ARBA" id="ARBA00023136"/>
    </source>
</evidence>
<feature type="region of interest" description="Disordered" evidence="20">
    <location>
        <begin position="147"/>
        <end position="196"/>
    </location>
</feature>
<keyword evidence="11" id="KW-0238">DNA-binding</keyword>
<organism evidence="22 23">
    <name type="scientific">Artemia franciscana</name>
    <name type="common">Brine shrimp</name>
    <name type="synonym">Artemia sanfranciscana</name>
    <dbReference type="NCBI Taxonomy" id="6661"/>
    <lineage>
        <taxon>Eukaryota</taxon>
        <taxon>Metazoa</taxon>
        <taxon>Ecdysozoa</taxon>
        <taxon>Arthropoda</taxon>
        <taxon>Crustacea</taxon>
        <taxon>Branchiopoda</taxon>
        <taxon>Anostraca</taxon>
        <taxon>Artemiidae</taxon>
        <taxon>Artemia</taxon>
    </lineage>
</organism>
<feature type="compositionally biased region" description="Basic residues" evidence="20">
    <location>
        <begin position="1412"/>
        <end position="1421"/>
    </location>
</feature>
<comment type="cofactor">
    <cofactor evidence="1">
        <name>Zn(2+)</name>
        <dbReference type="ChEBI" id="CHEBI:29105"/>
    </cofactor>
</comment>
<keyword evidence="7" id="KW-0509">mRNA transport</keyword>
<feature type="region of interest" description="Disordered" evidence="20">
    <location>
        <begin position="51"/>
        <end position="124"/>
    </location>
</feature>
<evidence type="ECO:0000256" key="2">
    <source>
        <dbReference type="ARBA" id="ARBA00004126"/>
    </source>
</evidence>
<dbReference type="GO" id="GO:0008270">
    <property type="term" value="F:zinc ion binding"/>
    <property type="evidence" value="ECO:0007669"/>
    <property type="project" value="UniProtKB-KW"/>
</dbReference>
<dbReference type="PROSITE" id="PS01358">
    <property type="entry name" value="ZF_RANBP2_1"/>
    <property type="match status" value="2"/>
</dbReference>
<evidence type="ECO:0000256" key="15">
    <source>
        <dbReference type="ARBA" id="ARBA00060842"/>
    </source>
</evidence>
<feature type="domain" description="RanBP2-type" evidence="21">
    <location>
        <begin position="648"/>
        <end position="677"/>
    </location>
</feature>
<proteinExistence type="inferred from homology"/>
<keyword evidence="12" id="KW-0906">Nuclear pore complex</keyword>
<dbReference type="GO" id="GO:0051028">
    <property type="term" value="P:mRNA transport"/>
    <property type="evidence" value="ECO:0007669"/>
    <property type="project" value="UniProtKB-KW"/>
</dbReference>
<dbReference type="GO" id="GO:0031965">
    <property type="term" value="C:nuclear membrane"/>
    <property type="evidence" value="ECO:0007669"/>
    <property type="project" value="UniProtKB-SubCell"/>
</dbReference>
<dbReference type="PANTHER" id="PTHR23193:SF23">
    <property type="entry name" value="NUCLEAR PORE COMPLEX PROTEIN NUP153"/>
    <property type="match status" value="1"/>
</dbReference>
<evidence type="ECO:0000313" key="23">
    <source>
        <dbReference type="Proteomes" id="UP001187531"/>
    </source>
</evidence>
<comment type="caution">
    <text evidence="22">The sequence shown here is derived from an EMBL/GenBank/DDBJ whole genome shotgun (WGS) entry which is preliminary data.</text>
</comment>
<evidence type="ECO:0000256" key="10">
    <source>
        <dbReference type="ARBA" id="ARBA00023010"/>
    </source>
</evidence>
<evidence type="ECO:0000256" key="19">
    <source>
        <dbReference type="PROSITE-ProRule" id="PRU00322"/>
    </source>
</evidence>
<keyword evidence="5" id="KW-0479">Metal-binding</keyword>
<evidence type="ECO:0000256" key="4">
    <source>
        <dbReference type="ARBA" id="ARBA00022448"/>
    </source>
</evidence>
<dbReference type="Pfam" id="PF00641">
    <property type="entry name" value="Zn_ribbon_RanBP"/>
    <property type="match status" value="2"/>
</dbReference>
<evidence type="ECO:0000313" key="22">
    <source>
        <dbReference type="EMBL" id="KAK2708819.1"/>
    </source>
</evidence>
<evidence type="ECO:0000256" key="18">
    <source>
        <dbReference type="ARBA" id="ARBA00079437"/>
    </source>
</evidence>
<feature type="compositionally biased region" description="Polar residues" evidence="20">
    <location>
        <begin position="65"/>
        <end position="86"/>
    </location>
</feature>
<dbReference type="GO" id="GO:0003677">
    <property type="term" value="F:DNA binding"/>
    <property type="evidence" value="ECO:0007669"/>
    <property type="project" value="UniProtKB-KW"/>
</dbReference>
<dbReference type="SUPFAM" id="SSF90209">
    <property type="entry name" value="Ran binding protein zinc finger-like"/>
    <property type="match status" value="1"/>
</dbReference>
<dbReference type="EMBL" id="JAVRJZ010000018">
    <property type="protein sequence ID" value="KAK2708819.1"/>
    <property type="molecule type" value="Genomic_DNA"/>
</dbReference>
<keyword evidence="10" id="KW-0811">Translocation</keyword>
<keyword evidence="6 19" id="KW-0863">Zinc-finger</keyword>
<feature type="compositionally biased region" description="Basic residues" evidence="20">
    <location>
        <begin position="8"/>
        <end position="17"/>
    </location>
</feature>
<feature type="region of interest" description="Disordered" evidence="20">
    <location>
        <begin position="1393"/>
        <end position="1421"/>
    </location>
</feature>
<dbReference type="InterPro" id="IPR001876">
    <property type="entry name" value="Znf_RanBP2"/>
</dbReference>
<dbReference type="Proteomes" id="UP001187531">
    <property type="component" value="Unassembled WGS sequence"/>
</dbReference>
<reference evidence="22" key="1">
    <citation type="submission" date="2023-07" db="EMBL/GenBank/DDBJ databases">
        <title>Chromosome-level genome assembly of Artemia franciscana.</title>
        <authorList>
            <person name="Jo E."/>
        </authorList>
    </citation>
    <scope>NUCLEOTIDE SEQUENCE</scope>
    <source>
        <tissue evidence="22">Whole body</tissue>
    </source>
</reference>
<feature type="domain" description="RanBP2-type" evidence="21">
    <location>
        <begin position="598"/>
        <end position="627"/>
    </location>
</feature>
<evidence type="ECO:0000256" key="11">
    <source>
        <dbReference type="ARBA" id="ARBA00023125"/>
    </source>
</evidence>
<evidence type="ECO:0000256" key="7">
    <source>
        <dbReference type="ARBA" id="ARBA00022816"/>
    </source>
</evidence>
<evidence type="ECO:0000256" key="5">
    <source>
        <dbReference type="ARBA" id="ARBA00022723"/>
    </source>
</evidence>
<keyword evidence="9" id="KW-0653">Protein transport</keyword>
<dbReference type="FunFam" id="4.10.1060.10:FF:000003">
    <property type="entry name" value="E3 SUMO-protein ligase RanBP2"/>
    <property type="match status" value="1"/>
</dbReference>
<keyword evidence="23" id="KW-1185">Reference proteome</keyword>
<dbReference type="PROSITE" id="PS50199">
    <property type="entry name" value="ZF_RANBP2_2"/>
    <property type="match status" value="2"/>
</dbReference>